<dbReference type="InterPro" id="IPR050700">
    <property type="entry name" value="YIM1/Zinc_Alcohol_DH_Fams"/>
</dbReference>
<proteinExistence type="predicted"/>
<dbReference type="SUPFAM" id="SSF51735">
    <property type="entry name" value="NAD(P)-binding Rossmann-fold domains"/>
    <property type="match status" value="1"/>
</dbReference>
<dbReference type="InterPro" id="IPR013154">
    <property type="entry name" value="ADH-like_N"/>
</dbReference>
<evidence type="ECO:0000313" key="3">
    <source>
        <dbReference type="Proteomes" id="UP001500751"/>
    </source>
</evidence>
<evidence type="ECO:0000313" key="2">
    <source>
        <dbReference type="EMBL" id="GAA2017027.1"/>
    </source>
</evidence>
<sequence length="321" mass="33875">MQRAYGPVDVLAVRDVERPRPRPDEVVVRVAAAGVGPEVWHVMAGSPFVVRLVFGLRRPRNPVCGRDLAGWVEELGSDVTAFRIGDAVLGSGVGTFAEYARAKAVHLARKPLSITFEQAAALPVSGQTALQALRDKARVNAGQRVLILGASGGVGTYAVQLAAAHFGAEVTAVCGSAAAEHVRALGAAHVVDYTREDIDSVDHVGRYDVILDIAGNRPLPVLRRALTPRGTLVIVGGEGGGKILGMGRALRAVSQSPFLRQEQKNLLALTRASDLATLIGLIEAGQLTPYVDRAYPLADAAAAIRHLREGHPMGKLVVTLP</sequence>
<keyword evidence="3" id="KW-1185">Reference proteome</keyword>
<dbReference type="Gene3D" id="3.90.180.10">
    <property type="entry name" value="Medium-chain alcohol dehydrogenases, catalytic domain"/>
    <property type="match status" value="1"/>
</dbReference>
<dbReference type="InterPro" id="IPR036291">
    <property type="entry name" value="NAD(P)-bd_dom_sf"/>
</dbReference>
<dbReference type="PANTHER" id="PTHR11695">
    <property type="entry name" value="ALCOHOL DEHYDROGENASE RELATED"/>
    <property type="match status" value="1"/>
</dbReference>
<comment type="caution">
    <text evidence="2">The sequence shown here is derived from an EMBL/GenBank/DDBJ whole genome shotgun (WGS) entry which is preliminary data.</text>
</comment>
<dbReference type="EMBL" id="BAAAQN010000004">
    <property type="protein sequence ID" value="GAA2017027.1"/>
    <property type="molecule type" value="Genomic_DNA"/>
</dbReference>
<name>A0ABP5F5D1_9ACTN</name>
<gene>
    <name evidence="2" type="ORF">GCM10009839_10980</name>
</gene>
<feature type="domain" description="Enoyl reductase (ER)" evidence="1">
    <location>
        <begin position="6"/>
        <end position="318"/>
    </location>
</feature>
<accession>A0ABP5F5D1</accession>
<dbReference type="InterPro" id="IPR020843">
    <property type="entry name" value="ER"/>
</dbReference>
<dbReference type="Gene3D" id="3.40.50.720">
    <property type="entry name" value="NAD(P)-binding Rossmann-like Domain"/>
    <property type="match status" value="1"/>
</dbReference>
<dbReference type="Pfam" id="PF08240">
    <property type="entry name" value="ADH_N"/>
    <property type="match status" value="1"/>
</dbReference>
<dbReference type="SUPFAM" id="SSF50129">
    <property type="entry name" value="GroES-like"/>
    <property type="match status" value="1"/>
</dbReference>
<dbReference type="InterPro" id="IPR011032">
    <property type="entry name" value="GroES-like_sf"/>
</dbReference>
<dbReference type="PANTHER" id="PTHR11695:SF294">
    <property type="entry name" value="RETICULON-4-INTERACTING PROTEIN 1, MITOCHONDRIAL"/>
    <property type="match status" value="1"/>
</dbReference>
<dbReference type="CDD" id="cd08267">
    <property type="entry name" value="MDR1"/>
    <property type="match status" value="1"/>
</dbReference>
<organism evidence="2 3">
    <name type="scientific">Catenulispora yoronensis</name>
    <dbReference type="NCBI Taxonomy" id="450799"/>
    <lineage>
        <taxon>Bacteria</taxon>
        <taxon>Bacillati</taxon>
        <taxon>Actinomycetota</taxon>
        <taxon>Actinomycetes</taxon>
        <taxon>Catenulisporales</taxon>
        <taxon>Catenulisporaceae</taxon>
        <taxon>Catenulispora</taxon>
    </lineage>
</organism>
<reference evidence="3" key="1">
    <citation type="journal article" date="2019" name="Int. J. Syst. Evol. Microbiol.">
        <title>The Global Catalogue of Microorganisms (GCM) 10K type strain sequencing project: providing services to taxonomists for standard genome sequencing and annotation.</title>
        <authorList>
            <consortium name="The Broad Institute Genomics Platform"/>
            <consortium name="The Broad Institute Genome Sequencing Center for Infectious Disease"/>
            <person name="Wu L."/>
            <person name="Ma J."/>
        </authorList>
    </citation>
    <scope>NUCLEOTIDE SEQUENCE [LARGE SCALE GENOMIC DNA]</scope>
    <source>
        <strain evidence="3">JCM 16014</strain>
    </source>
</reference>
<dbReference type="Pfam" id="PF13602">
    <property type="entry name" value="ADH_zinc_N_2"/>
    <property type="match status" value="1"/>
</dbReference>
<dbReference type="Proteomes" id="UP001500751">
    <property type="component" value="Unassembled WGS sequence"/>
</dbReference>
<evidence type="ECO:0000259" key="1">
    <source>
        <dbReference type="SMART" id="SM00829"/>
    </source>
</evidence>
<protein>
    <submittedName>
        <fullName evidence="2">NAD(P)-dependent alcohol dehydrogenase</fullName>
    </submittedName>
</protein>
<dbReference type="SMART" id="SM00829">
    <property type="entry name" value="PKS_ER"/>
    <property type="match status" value="1"/>
</dbReference>